<keyword evidence="2" id="KW-0808">Transferase</keyword>
<dbReference type="Gene3D" id="3.30.559.10">
    <property type="entry name" value="Chloramphenicol acetyltransferase-like domain"/>
    <property type="match status" value="2"/>
</dbReference>
<dbReference type="Proteomes" id="UP000241394">
    <property type="component" value="Chromosome LG21"/>
</dbReference>
<evidence type="ECO:0000256" key="3">
    <source>
        <dbReference type="ARBA" id="ARBA00023315"/>
    </source>
</evidence>
<dbReference type="EMBL" id="NKQK01000021">
    <property type="protein sequence ID" value="PSR99519.1"/>
    <property type="molecule type" value="Genomic_DNA"/>
</dbReference>
<dbReference type="InterPro" id="IPR023213">
    <property type="entry name" value="CAT-like_dom_sf"/>
</dbReference>
<dbReference type="PANTHER" id="PTHR31623:SF110">
    <property type="entry name" value="VINORINE SYNTHASE-LIKE"/>
    <property type="match status" value="1"/>
</dbReference>
<evidence type="ECO:0000313" key="5">
    <source>
        <dbReference type="Proteomes" id="UP000241394"/>
    </source>
</evidence>
<reference evidence="4 5" key="1">
    <citation type="submission" date="2017-07" db="EMBL/GenBank/DDBJ databases">
        <title>An improved, manually edited Actinidia chinensis var. chinensis (kiwifruit) genome highlights the challenges associated with draft genomes and gene prediction in plants.</title>
        <authorList>
            <person name="Pilkington S."/>
            <person name="Crowhurst R."/>
            <person name="Hilario E."/>
            <person name="Nardozza S."/>
            <person name="Fraser L."/>
            <person name="Peng Y."/>
            <person name="Gunaseelan K."/>
            <person name="Simpson R."/>
            <person name="Tahir J."/>
            <person name="Deroles S."/>
            <person name="Templeton K."/>
            <person name="Luo Z."/>
            <person name="Davy M."/>
            <person name="Cheng C."/>
            <person name="Mcneilage M."/>
            <person name="Scaglione D."/>
            <person name="Liu Y."/>
            <person name="Zhang Q."/>
            <person name="Datson P."/>
            <person name="De Silva N."/>
            <person name="Gardiner S."/>
            <person name="Bassett H."/>
            <person name="Chagne D."/>
            <person name="Mccallum J."/>
            <person name="Dzierzon H."/>
            <person name="Deng C."/>
            <person name="Wang Y.-Y."/>
            <person name="Barron N."/>
            <person name="Manako K."/>
            <person name="Bowen J."/>
            <person name="Foster T."/>
            <person name="Erridge Z."/>
            <person name="Tiffin H."/>
            <person name="Waite C."/>
            <person name="Davies K."/>
            <person name="Grierson E."/>
            <person name="Laing W."/>
            <person name="Kirk R."/>
            <person name="Chen X."/>
            <person name="Wood M."/>
            <person name="Montefiori M."/>
            <person name="Brummell D."/>
            <person name="Schwinn K."/>
            <person name="Catanach A."/>
            <person name="Fullerton C."/>
            <person name="Li D."/>
            <person name="Meiyalaghan S."/>
            <person name="Nieuwenhuizen N."/>
            <person name="Read N."/>
            <person name="Prakash R."/>
            <person name="Hunter D."/>
            <person name="Zhang H."/>
            <person name="Mckenzie M."/>
            <person name="Knabel M."/>
            <person name="Harris A."/>
            <person name="Allan A."/>
            <person name="Chen A."/>
            <person name="Janssen B."/>
            <person name="Plunkett B."/>
            <person name="Dwamena C."/>
            <person name="Voogd C."/>
            <person name="Leif D."/>
            <person name="Lafferty D."/>
            <person name="Souleyre E."/>
            <person name="Varkonyi-Gasic E."/>
            <person name="Gambi F."/>
            <person name="Hanley J."/>
            <person name="Yao J.-L."/>
            <person name="Cheung J."/>
            <person name="David K."/>
            <person name="Warren B."/>
            <person name="Marsh K."/>
            <person name="Snowden K."/>
            <person name="Lin-Wang K."/>
            <person name="Brian L."/>
            <person name="Martinez-Sanchez M."/>
            <person name="Wang M."/>
            <person name="Ileperuma N."/>
            <person name="Macnee N."/>
            <person name="Campin R."/>
            <person name="Mcatee P."/>
            <person name="Drummond R."/>
            <person name="Espley R."/>
            <person name="Ireland H."/>
            <person name="Wu R."/>
            <person name="Atkinson R."/>
            <person name="Karunairetnam S."/>
            <person name="Bulley S."/>
            <person name="Chunkath S."/>
            <person name="Hanley Z."/>
            <person name="Storey R."/>
            <person name="Thrimawithana A."/>
            <person name="Thomson S."/>
            <person name="David C."/>
            <person name="Testolin R."/>
        </authorList>
    </citation>
    <scope>NUCLEOTIDE SEQUENCE [LARGE SCALE GENOMIC DNA]</scope>
    <source>
        <strain evidence="5">cv. Red5</strain>
        <tissue evidence="4">Young leaf</tissue>
    </source>
</reference>
<dbReference type="Gramene" id="PSR99519">
    <property type="protein sequence ID" value="PSR99519"/>
    <property type="gene ID" value="CEY00_Acc23493"/>
</dbReference>
<dbReference type="GO" id="GO:0016746">
    <property type="term" value="F:acyltransferase activity"/>
    <property type="evidence" value="ECO:0007669"/>
    <property type="project" value="UniProtKB-KW"/>
</dbReference>
<comment type="caution">
    <text evidence="4">The sequence shown here is derived from an EMBL/GenBank/DDBJ whole genome shotgun (WGS) entry which is preliminary data.</text>
</comment>
<evidence type="ECO:0000313" key="4">
    <source>
        <dbReference type="EMBL" id="PSR99519.1"/>
    </source>
</evidence>
<name>A0A2R6PZD5_ACTCC</name>
<gene>
    <name evidence="4" type="ORF">CEY00_Acc23493</name>
</gene>
<proteinExistence type="inferred from homology"/>
<dbReference type="AlphaFoldDB" id="A0A2R6PZD5"/>
<dbReference type="PANTHER" id="PTHR31623">
    <property type="entry name" value="F21J9.9"/>
    <property type="match status" value="1"/>
</dbReference>
<comment type="similarity">
    <text evidence="1">Belongs to the plant acyltransferase family.</text>
</comment>
<dbReference type="InParanoid" id="A0A2R6PZD5"/>
<dbReference type="OrthoDB" id="1932220at2759"/>
<dbReference type="Pfam" id="PF02458">
    <property type="entry name" value="Transferase"/>
    <property type="match status" value="1"/>
</dbReference>
<evidence type="ECO:0000256" key="1">
    <source>
        <dbReference type="ARBA" id="ARBA00009861"/>
    </source>
</evidence>
<sequence length="449" mass="49750">MEVKVVSRERIKPSSPTPHHQRTFKLSLLDQLIPAPYAPLVFFYPNEDGATPLEVLKRLIVLKESLSETLTHFYPLAGKIEDDLTIDCNDEGARYVEAEVNCLLFDFLNQPDLYLIQRFLPCETSFNGSNAGTPVTNIQVSVFKCGGFAIGLCISHKILDGDAMSTFLKGWANTACGSKEVVYPNFVATSLFPTNDLWLRDTSIATWGSLFKVGNCTTRRFVFDASAIAILKAKAASSCVLNPTRVEAVSAFLWKCAMAASEEKSGFKRPSLLSHVVNLRRRTVPPLPENSMGNLIWIASAQSMAKYDKLGLHGLVGQVREGISKINSDFVKKLRGDERSSVIRKSLKRVEEFGSKDGSNYFGFTSWCKLGYYEANFGWGKPIWVSGVGLGGSVFMNLIVLMETRNGDGIEAWVTLDEEEMAILERDMELLTYASVDPSPLNLTESFSV</sequence>
<evidence type="ECO:0000256" key="2">
    <source>
        <dbReference type="ARBA" id="ARBA00022679"/>
    </source>
</evidence>
<dbReference type="STRING" id="1590841.A0A2R6PZD5"/>
<keyword evidence="3" id="KW-0012">Acyltransferase</keyword>
<reference evidence="5" key="2">
    <citation type="journal article" date="2018" name="BMC Genomics">
        <title>A manually annotated Actinidia chinensis var. chinensis (kiwifruit) genome highlights the challenges associated with draft genomes and gene prediction in plants.</title>
        <authorList>
            <person name="Pilkington S.M."/>
            <person name="Crowhurst R."/>
            <person name="Hilario E."/>
            <person name="Nardozza S."/>
            <person name="Fraser L."/>
            <person name="Peng Y."/>
            <person name="Gunaseelan K."/>
            <person name="Simpson R."/>
            <person name="Tahir J."/>
            <person name="Deroles S.C."/>
            <person name="Templeton K."/>
            <person name="Luo Z."/>
            <person name="Davy M."/>
            <person name="Cheng C."/>
            <person name="McNeilage M."/>
            <person name="Scaglione D."/>
            <person name="Liu Y."/>
            <person name="Zhang Q."/>
            <person name="Datson P."/>
            <person name="De Silva N."/>
            <person name="Gardiner S.E."/>
            <person name="Bassett H."/>
            <person name="Chagne D."/>
            <person name="McCallum J."/>
            <person name="Dzierzon H."/>
            <person name="Deng C."/>
            <person name="Wang Y.Y."/>
            <person name="Barron L."/>
            <person name="Manako K."/>
            <person name="Bowen J."/>
            <person name="Foster T.M."/>
            <person name="Erridge Z.A."/>
            <person name="Tiffin H."/>
            <person name="Waite C.N."/>
            <person name="Davies K.M."/>
            <person name="Grierson E.P."/>
            <person name="Laing W.A."/>
            <person name="Kirk R."/>
            <person name="Chen X."/>
            <person name="Wood M."/>
            <person name="Montefiori M."/>
            <person name="Brummell D.A."/>
            <person name="Schwinn K.E."/>
            <person name="Catanach A."/>
            <person name="Fullerton C."/>
            <person name="Li D."/>
            <person name="Meiyalaghan S."/>
            <person name="Nieuwenhuizen N."/>
            <person name="Read N."/>
            <person name="Prakash R."/>
            <person name="Hunter D."/>
            <person name="Zhang H."/>
            <person name="McKenzie M."/>
            <person name="Knabel M."/>
            <person name="Harris A."/>
            <person name="Allan A.C."/>
            <person name="Gleave A."/>
            <person name="Chen A."/>
            <person name="Janssen B.J."/>
            <person name="Plunkett B."/>
            <person name="Ampomah-Dwamena C."/>
            <person name="Voogd C."/>
            <person name="Leif D."/>
            <person name="Lafferty D."/>
            <person name="Souleyre E.J.F."/>
            <person name="Varkonyi-Gasic E."/>
            <person name="Gambi F."/>
            <person name="Hanley J."/>
            <person name="Yao J.L."/>
            <person name="Cheung J."/>
            <person name="David K.M."/>
            <person name="Warren B."/>
            <person name="Marsh K."/>
            <person name="Snowden K.C."/>
            <person name="Lin-Wang K."/>
            <person name="Brian L."/>
            <person name="Martinez-Sanchez M."/>
            <person name="Wang M."/>
            <person name="Ileperuma N."/>
            <person name="Macnee N."/>
            <person name="Campin R."/>
            <person name="McAtee P."/>
            <person name="Drummond R.S.M."/>
            <person name="Espley R.V."/>
            <person name="Ireland H.S."/>
            <person name="Wu R."/>
            <person name="Atkinson R.G."/>
            <person name="Karunairetnam S."/>
            <person name="Bulley S."/>
            <person name="Chunkath S."/>
            <person name="Hanley Z."/>
            <person name="Storey R."/>
            <person name="Thrimawithana A.H."/>
            <person name="Thomson S."/>
            <person name="David C."/>
            <person name="Testolin R."/>
            <person name="Huang H."/>
            <person name="Hellens R.P."/>
            <person name="Schaffer R.J."/>
        </authorList>
    </citation>
    <scope>NUCLEOTIDE SEQUENCE [LARGE SCALE GENOMIC DNA]</scope>
    <source>
        <strain evidence="5">cv. Red5</strain>
    </source>
</reference>
<organism evidence="4 5">
    <name type="scientific">Actinidia chinensis var. chinensis</name>
    <name type="common">Chinese soft-hair kiwi</name>
    <dbReference type="NCBI Taxonomy" id="1590841"/>
    <lineage>
        <taxon>Eukaryota</taxon>
        <taxon>Viridiplantae</taxon>
        <taxon>Streptophyta</taxon>
        <taxon>Embryophyta</taxon>
        <taxon>Tracheophyta</taxon>
        <taxon>Spermatophyta</taxon>
        <taxon>Magnoliopsida</taxon>
        <taxon>eudicotyledons</taxon>
        <taxon>Gunneridae</taxon>
        <taxon>Pentapetalae</taxon>
        <taxon>asterids</taxon>
        <taxon>Ericales</taxon>
        <taxon>Actinidiaceae</taxon>
        <taxon>Actinidia</taxon>
    </lineage>
</organism>
<accession>A0A2R6PZD5</accession>
<keyword evidence="5" id="KW-1185">Reference proteome</keyword>
<dbReference type="OMA" id="KQGKWVT"/>
<protein>
    <submittedName>
        <fullName evidence="4">Vinorine synthase</fullName>
    </submittedName>
</protein>